<dbReference type="SFLD" id="SFLDG01113">
    <property type="entry name" value="Uncharacterised_Radical_SAM_Su"/>
    <property type="match status" value="1"/>
</dbReference>
<evidence type="ECO:0000256" key="3">
    <source>
        <dbReference type="ARBA" id="ARBA00022691"/>
    </source>
</evidence>
<dbReference type="Gene3D" id="3.20.20.70">
    <property type="entry name" value="Aldolase class I"/>
    <property type="match status" value="1"/>
</dbReference>
<dbReference type="SMART" id="SM00729">
    <property type="entry name" value="Elp3"/>
    <property type="match status" value="1"/>
</dbReference>
<comment type="cofactor">
    <cofactor evidence="1">
        <name>[4Fe-4S] cluster</name>
        <dbReference type="ChEBI" id="CHEBI:49883"/>
    </cofactor>
</comment>
<dbReference type="EMBL" id="PVXM01000061">
    <property type="protein sequence ID" value="PRR68710.1"/>
    <property type="molecule type" value="Genomic_DNA"/>
</dbReference>
<dbReference type="InterPro" id="IPR006638">
    <property type="entry name" value="Elp3/MiaA/NifB-like_rSAM"/>
</dbReference>
<protein>
    <submittedName>
        <fullName evidence="9">Biotin synthase</fullName>
    </submittedName>
</protein>
<gene>
    <name evidence="9" type="ORF">MOHU_26420</name>
</gene>
<dbReference type="SUPFAM" id="SSF102114">
    <property type="entry name" value="Radical SAM enzymes"/>
    <property type="match status" value="1"/>
</dbReference>
<evidence type="ECO:0000256" key="2">
    <source>
        <dbReference type="ARBA" id="ARBA00022485"/>
    </source>
</evidence>
<comment type="cofactor">
    <cofactor evidence="7">
        <name>[2Fe-2S] cluster</name>
        <dbReference type="ChEBI" id="CHEBI:190135"/>
    </cofactor>
</comment>
<dbReference type="InterPro" id="IPR010722">
    <property type="entry name" value="BATS_dom"/>
</dbReference>
<dbReference type="PANTHER" id="PTHR43288">
    <property type="entry name" value="BIOTIN SYNTHASE-RELATED PROTEIN, RADICAL SAM SUPERFAMILY"/>
    <property type="match status" value="1"/>
</dbReference>
<dbReference type="RefSeq" id="WP_106006546.1">
    <property type="nucleotide sequence ID" value="NZ_CP136419.1"/>
</dbReference>
<dbReference type="AlphaFoldDB" id="A0A2T0AJY0"/>
<dbReference type="InterPro" id="IPR007197">
    <property type="entry name" value="rSAM"/>
</dbReference>
<evidence type="ECO:0000259" key="8">
    <source>
        <dbReference type="PROSITE" id="PS51918"/>
    </source>
</evidence>
<dbReference type="GO" id="GO:0044272">
    <property type="term" value="P:sulfur compound biosynthetic process"/>
    <property type="evidence" value="ECO:0007669"/>
    <property type="project" value="UniProtKB-ARBA"/>
</dbReference>
<dbReference type="CDD" id="cd01335">
    <property type="entry name" value="Radical_SAM"/>
    <property type="match status" value="1"/>
</dbReference>
<accession>A0A2T0AJY0</accession>
<evidence type="ECO:0000256" key="1">
    <source>
        <dbReference type="ARBA" id="ARBA00001966"/>
    </source>
</evidence>
<evidence type="ECO:0000256" key="6">
    <source>
        <dbReference type="ARBA" id="ARBA00023014"/>
    </source>
</evidence>
<dbReference type="GO" id="GO:0042364">
    <property type="term" value="P:water-soluble vitamin biosynthetic process"/>
    <property type="evidence" value="ECO:0007669"/>
    <property type="project" value="UniProtKB-ARBA"/>
</dbReference>
<dbReference type="Proteomes" id="UP000238415">
    <property type="component" value="Unassembled WGS sequence"/>
</dbReference>
<dbReference type="Pfam" id="PF04055">
    <property type="entry name" value="Radical_SAM"/>
    <property type="match status" value="1"/>
</dbReference>
<evidence type="ECO:0000256" key="7">
    <source>
        <dbReference type="ARBA" id="ARBA00034078"/>
    </source>
</evidence>
<sequence length="326" mass="36254">MTFQGFDFDTWLSLPTSILLNEAWRVRRQYFDNKIFFSAPGTKGYENEYYRNNRNRFVAISLTGTSCALNCDHCQKKLLHSMLSCTTPEKLLDTVKELQAEGCQGILLSGGADKSGAVPLGPFMEAIKKIKTWGLKIIVHTGLVSEEIIAGLKQADVDQVLVDVIGARETIRDVYHLDYGPEVYQSFLDLCQQYQLEVAPHIVVGLHYGRINGEIEALKMISNAQPRHVVVVVLTPLRGTPMARVTLPSVEKCGRIIALARLANPRAQLSLGCARPAGYERPLLEQFAINAGVNAIAYPSPETIRLAREMALEIEFNDRCCTLADE</sequence>
<evidence type="ECO:0000313" key="10">
    <source>
        <dbReference type="Proteomes" id="UP000238415"/>
    </source>
</evidence>
<dbReference type="PANTHER" id="PTHR43288:SF2">
    <property type="entry name" value="RADICAL SAM CORE DOMAIN-CONTAINING PROTEIN"/>
    <property type="match status" value="1"/>
</dbReference>
<name>A0A2T0AJY0_9FIRM</name>
<evidence type="ECO:0000256" key="5">
    <source>
        <dbReference type="ARBA" id="ARBA00023004"/>
    </source>
</evidence>
<evidence type="ECO:0000256" key="4">
    <source>
        <dbReference type="ARBA" id="ARBA00022723"/>
    </source>
</evidence>
<dbReference type="InterPro" id="IPR058240">
    <property type="entry name" value="rSAM_sf"/>
</dbReference>
<evidence type="ECO:0000313" key="9">
    <source>
        <dbReference type="EMBL" id="PRR68710.1"/>
    </source>
</evidence>
<dbReference type="OrthoDB" id="5420460at2"/>
<organism evidence="9 10">
    <name type="scientific">Neomoorella humiferrea</name>
    <dbReference type="NCBI Taxonomy" id="676965"/>
    <lineage>
        <taxon>Bacteria</taxon>
        <taxon>Bacillati</taxon>
        <taxon>Bacillota</taxon>
        <taxon>Clostridia</taxon>
        <taxon>Neomoorellales</taxon>
        <taxon>Neomoorellaceae</taxon>
        <taxon>Neomoorella</taxon>
    </lineage>
</organism>
<dbReference type="SFLD" id="SFLDS00029">
    <property type="entry name" value="Radical_SAM"/>
    <property type="match status" value="1"/>
</dbReference>
<dbReference type="GO" id="GO:0046872">
    <property type="term" value="F:metal ion binding"/>
    <property type="evidence" value="ECO:0007669"/>
    <property type="project" value="UniProtKB-KW"/>
</dbReference>
<dbReference type="GO" id="GO:0051539">
    <property type="term" value="F:4 iron, 4 sulfur cluster binding"/>
    <property type="evidence" value="ECO:0007669"/>
    <property type="project" value="UniProtKB-KW"/>
</dbReference>
<keyword evidence="4" id="KW-0479">Metal-binding</keyword>
<dbReference type="PROSITE" id="PS51918">
    <property type="entry name" value="RADICAL_SAM"/>
    <property type="match status" value="1"/>
</dbReference>
<keyword evidence="10" id="KW-1185">Reference proteome</keyword>
<proteinExistence type="predicted"/>
<keyword evidence="3" id="KW-0949">S-adenosyl-L-methionine</keyword>
<reference evidence="9 10" key="1">
    <citation type="submission" date="2018-03" db="EMBL/GenBank/DDBJ databases">
        <title>Genome sequence of Moorella humiferrea DSM 23265.</title>
        <authorList>
            <person name="Poehlein A."/>
            <person name="Daniel R."/>
        </authorList>
    </citation>
    <scope>NUCLEOTIDE SEQUENCE [LARGE SCALE GENOMIC DNA]</scope>
    <source>
        <strain evidence="9 10">DSM 23265</strain>
    </source>
</reference>
<comment type="caution">
    <text evidence="9">The sequence shown here is derived from an EMBL/GenBank/DDBJ whole genome shotgun (WGS) entry which is preliminary data.</text>
</comment>
<dbReference type="GO" id="GO:0003824">
    <property type="term" value="F:catalytic activity"/>
    <property type="evidence" value="ECO:0007669"/>
    <property type="project" value="InterPro"/>
</dbReference>
<dbReference type="InterPro" id="IPR013785">
    <property type="entry name" value="Aldolase_TIM"/>
</dbReference>
<keyword evidence="6" id="KW-0411">Iron-sulfur</keyword>
<keyword evidence="2" id="KW-0004">4Fe-4S</keyword>
<dbReference type="Pfam" id="PF06968">
    <property type="entry name" value="BATS"/>
    <property type="match status" value="1"/>
</dbReference>
<feature type="domain" description="Radical SAM core" evidence="8">
    <location>
        <begin position="50"/>
        <end position="274"/>
    </location>
</feature>
<keyword evidence="5" id="KW-0408">Iron</keyword>